<keyword evidence="6" id="KW-1185">Reference proteome</keyword>
<dbReference type="InterPro" id="IPR000719">
    <property type="entry name" value="Prot_kinase_dom"/>
</dbReference>
<evidence type="ECO:0000256" key="2">
    <source>
        <dbReference type="ARBA" id="ARBA00022840"/>
    </source>
</evidence>
<protein>
    <recommendedName>
        <fullName evidence="4">Protein kinase domain-containing protein</fullName>
    </recommendedName>
</protein>
<dbReference type="PROSITE" id="PS50011">
    <property type="entry name" value="PROTEIN_KINASE_DOM"/>
    <property type="match status" value="1"/>
</dbReference>
<dbReference type="InterPro" id="IPR051681">
    <property type="entry name" value="Ser/Thr_Kinases-Pseudokinases"/>
</dbReference>
<dbReference type="AlphaFoldDB" id="A0A0C9SRE4"/>
<dbReference type="Gene3D" id="1.10.510.10">
    <property type="entry name" value="Transferase(Phosphotransferase) domain 1"/>
    <property type="match status" value="1"/>
</dbReference>
<feature type="domain" description="Protein kinase" evidence="4">
    <location>
        <begin position="84"/>
        <end position="354"/>
    </location>
</feature>
<accession>A0A0C9SRE4</accession>
<dbReference type="GO" id="GO:0005524">
    <property type="term" value="F:ATP binding"/>
    <property type="evidence" value="ECO:0007669"/>
    <property type="project" value="UniProtKB-KW"/>
</dbReference>
<feature type="compositionally biased region" description="Polar residues" evidence="3">
    <location>
        <begin position="58"/>
        <end position="85"/>
    </location>
</feature>
<keyword evidence="2" id="KW-0067">ATP-binding</keyword>
<gene>
    <name evidence="5" type="ORF">PAXINDRAFT_172144</name>
</gene>
<dbReference type="PROSITE" id="PS00109">
    <property type="entry name" value="PROTEIN_KINASE_TYR"/>
    <property type="match status" value="1"/>
</dbReference>
<reference evidence="6" key="2">
    <citation type="submission" date="2015-01" db="EMBL/GenBank/DDBJ databases">
        <title>Evolutionary Origins and Diversification of the Mycorrhizal Mutualists.</title>
        <authorList>
            <consortium name="DOE Joint Genome Institute"/>
            <consortium name="Mycorrhizal Genomics Consortium"/>
            <person name="Kohler A."/>
            <person name="Kuo A."/>
            <person name="Nagy L.G."/>
            <person name="Floudas D."/>
            <person name="Copeland A."/>
            <person name="Barry K.W."/>
            <person name="Cichocki N."/>
            <person name="Veneault-Fourrey C."/>
            <person name="LaButti K."/>
            <person name="Lindquist E.A."/>
            <person name="Lipzen A."/>
            <person name="Lundell T."/>
            <person name="Morin E."/>
            <person name="Murat C."/>
            <person name="Riley R."/>
            <person name="Ohm R."/>
            <person name="Sun H."/>
            <person name="Tunlid A."/>
            <person name="Henrissat B."/>
            <person name="Grigoriev I.V."/>
            <person name="Hibbett D.S."/>
            <person name="Martin F."/>
        </authorList>
    </citation>
    <scope>NUCLEOTIDE SEQUENCE [LARGE SCALE GENOMIC DNA]</scope>
    <source>
        <strain evidence="6">ATCC 200175</strain>
    </source>
</reference>
<dbReference type="PANTHER" id="PTHR44329:SF298">
    <property type="entry name" value="MIXED LINEAGE KINASE DOMAIN-LIKE PROTEIN"/>
    <property type="match status" value="1"/>
</dbReference>
<dbReference type="GO" id="GO:0004674">
    <property type="term" value="F:protein serine/threonine kinase activity"/>
    <property type="evidence" value="ECO:0007669"/>
    <property type="project" value="TreeGrafter"/>
</dbReference>
<sequence>MNLQLGQLVDQRGRQLDDAVVAKRKVVPESDLPGRETKRLRSLGHEARQVQHPGLLTGLSTADSSTGSPPAFEQSTADTPWTLNDTRPDFPRDLTGHVVREGGDLFASGSFRDVAVKAMKTYLRDDGNDHDKKNMRLCREYQMWVNLKHFNILPLFGTTMNLGQFPAMVCPWLENGSLTSYLERPDGTLMIMERLALLGDAAAGLQYLHSQSVVHGDLSGLNVLIDGNSRACISDFGLSVLLTELGESTYTESRHVGGVLCWIAPELLDNEVPEDKEHPLHLSDAAERRVLTGRVPYHYYPRDSLVQSAILKRTIPQCPDRALVTDHQWTFMQRCWMPIGVGEPRPRGDEIVEF</sequence>
<evidence type="ECO:0000256" key="3">
    <source>
        <dbReference type="SAM" id="MobiDB-lite"/>
    </source>
</evidence>
<dbReference type="InterPro" id="IPR011009">
    <property type="entry name" value="Kinase-like_dom_sf"/>
</dbReference>
<dbReference type="SUPFAM" id="SSF56112">
    <property type="entry name" value="Protein kinase-like (PK-like)"/>
    <property type="match status" value="1"/>
</dbReference>
<organism evidence="5 6">
    <name type="scientific">Paxillus involutus ATCC 200175</name>
    <dbReference type="NCBI Taxonomy" id="664439"/>
    <lineage>
        <taxon>Eukaryota</taxon>
        <taxon>Fungi</taxon>
        <taxon>Dikarya</taxon>
        <taxon>Basidiomycota</taxon>
        <taxon>Agaricomycotina</taxon>
        <taxon>Agaricomycetes</taxon>
        <taxon>Agaricomycetidae</taxon>
        <taxon>Boletales</taxon>
        <taxon>Paxilineae</taxon>
        <taxon>Paxillaceae</taxon>
        <taxon>Paxillus</taxon>
    </lineage>
</organism>
<evidence type="ECO:0000256" key="1">
    <source>
        <dbReference type="ARBA" id="ARBA00022741"/>
    </source>
</evidence>
<name>A0A0C9SRE4_PAXIN</name>
<dbReference type="EMBL" id="KN819407">
    <property type="protein sequence ID" value="KIJ10389.1"/>
    <property type="molecule type" value="Genomic_DNA"/>
</dbReference>
<evidence type="ECO:0000259" key="4">
    <source>
        <dbReference type="PROSITE" id="PS50011"/>
    </source>
</evidence>
<evidence type="ECO:0000313" key="5">
    <source>
        <dbReference type="EMBL" id="KIJ10389.1"/>
    </source>
</evidence>
<dbReference type="InterPro" id="IPR008266">
    <property type="entry name" value="Tyr_kinase_AS"/>
</dbReference>
<evidence type="ECO:0000313" key="6">
    <source>
        <dbReference type="Proteomes" id="UP000053647"/>
    </source>
</evidence>
<keyword evidence="1" id="KW-0547">Nucleotide-binding</keyword>
<feature type="region of interest" description="Disordered" evidence="3">
    <location>
        <begin position="57"/>
        <end position="85"/>
    </location>
</feature>
<dbReference type="HOGENOM" id="CLU_000288_7_18_1"/>
<reference evidence="5 6" key="1">
    <citation type="submission" date="2014-06" db="EMBL/GenBank/DDBJ databases">
        <authorList>
            <consortium name="DOE Joint Genome Institute"/>
            <person name="Kuo A."/>
            <person name="Kohler A."/>
            <person name="Nagy L.G."/>
            <person name="Floudas D."/>
            <person name="Copeland A."/>
            <person name="Barry K.W."/>
            <person name="Cichocki N."/>
            <person name="Veneault-Fourrey C."/>
            <person name="LaButti K."/>
            <person name="Lindquist E.A."/>
            <person name="Lipzen A."/>
            <person name="Lundell T."/>
            <person name="Morin E."/>
            <person name="Murat C."/>
            <person name="Sun H."/>
            <person name="Tunlid A."/>
            <person name="Henrissat B."/>
            <person name="Grigoriev I.V."/>
            <person name="Hibbett D.S."/>
            <person name="Martin F."/>
            <person name="Nordberg H.P."/>
            <person name="Cantor M.N."/>
            <person name="Hua S.X."/>
        </authorList>
    </citation>
    <scope>NUCLEOTIDE SEQUENCE [LARGE SCALE GENOMIC DNA]</scope>
    <source>
        <strain evidence="5 6">ATCC 200175</strain>
    </source>
</reference>
<dbReference type="InterPro" id="IPR001245">
    <property type="entry name" value="Ser-Thr/Tyr_kinase_cat_dom"/>
</dbReference>
<proteinExistence type="predicted"/>
<feature type="non-terminal residue" evidence="5">
    <location>
        <position position="354"/>
    </location>
</feature>
<dbReference type="Pfam" id="PF07714">
    <property type="entry name" value="PK_Tyr_Ser-Thr"/>
    <property type="match status" value="1"/>
</dbReference>
<dbReference type="PANTHER" id="PTHR44329">
    <property type="entry name" value="SERINE/THREONINE-PROTEIN KINASE TNNI3K-RELATED"/>
    <property type="match status" value="1"/>
</dbReference>
<dbReference type="OrthoDB" id="4062651at2759"/>
<dbReference type="Proteomes" id="UP000053647">
    <property type="component" value="Unassembled WGS sequence"/>
</dbReference>